<keyword evidence="2" id="KW-0646">Protease inhibitor</keyword>
<organism evidence="4 5">
    <name type="scientific">Datura stramonium</name>
    <name type="common">Jimsonweed</name>
    <name type="synonym">Common thornapple</name>
    <dbReference type="NCBI Taxonomy" id="4076"/>
    <lineage>
        <taxon>Eukaryota</taxon>
        <taxon>Viridiplantae</taxon>
        <taxon>Streptophyta</taxon>
        <taxon>Embryophyta</taxon>
        <taxon>Tracheophyta</taxon>
        <taxon>Spermatophyta</taxon>
        <taxon>Magnoliopsida</taxon>
        <taxon>eudicotyledons</taxon>
        <taxon>Gunneridae</taxon>
        <taxon>Pentapetalae</taxon>
        <taxon>asterids</taxon>
        <taxon>lamiids</taxon>
        <taxon>Solanales</taxon>
        <taxon>Solanaceae</taxon>
        <taxon>Solanoideae</taxon>
        <taxon>Datureae</taxon>
        <taxon>Datura</taxon>
    </lineage>
</organism>
<evidence type="ECO:0000313" key="5">
    <source>
        <dbReference type="Proteomes" id="UP000823775"/>
    </source>
</evidence>
<comment type="similarity">
    <text evidence="1">Belongs to the protease inhibitor I13 (potato type I serine protease inhibitor) family.</text>
</comment>
<gene>
    <name evidence="4" type="ORF">HAX54_003960</name>
</gene>
<reference evidence="4 5" key="1">
    <citation type="journal article" date="2021" name="BMC Genomics">
        <title>Datura genome reveals duplications of psychoactive alkaloid biosynthetic genes and high mutation rate following tissue culture.</title>
        <authorList>
            <person name="Rajewski A."/>
            <person name="Carter-House D."/>
            <person name="Stajich J."/>
            <person name="Litt A."/>
        </authorList>
    </citation>
    <scope>NUCLEOTIDE SEQUENCE [LARGE SCALE GENOMIC DNA]</scope>
    <source>
        <strain evidence="4">AR-01</strain>
    </source>
</reference>
<evidence type="ECO:0000256" key="2">
    <source>
        <dbReference type="ARBA" id="ARBA00022690"/>
    </source>
</evidence>
<dbReference type="InterPro" id="IPR000864">
    <property type="entry name" value="Prot_inh_pot1"/>
</dbReference>
<dbReference type="Pfam" id="PF00280">
    <property type="entry name" value="potato_inhibit"/>
    <property type="match status" value="1"/>
</dbReference>
<accession>A0ABS8T7E4</accession>
<dbReference type="PANTHER" id="PTHR33091">
    <property type="entry name" value="PROTEIN, PUTATIVE, EXPRESSED-RELATED"/>
    <property type="match status" value="1"/>
</dbReference>
<dbReference type="SUPFAM" id="SSF54654">
    <property type="entry name" value="CI-2 family of serine protease inhibitors"/>
    <property type="match status" value="1"/>
</dbReference>
<keyword evidence="3" id="KW-0722">Serine protease inhibitor</keyword>
<proteinExistence type="inferred from homology"/>
<dbReference type="InterPro" id="IPR036354">
    <property type="entry name" value="Prot_inh_pot1_sf"/>
</dbReference>
<protein>
    <submittedName>
        <fullName evidence="4">Uncharacterized protein</fullName>
    </submittedName>
</protein>
<name>A0ABS8T7E4_DATST</name>
<sequence length="122" mass="13958">MLLLFRYQMIIISQTHVAIVCYFAPMQTVVLDFYQWLALKYPPCEQGCDCTGNSCKVPGDPTPYEWPELIGVEIMKAKATVERTNPNVTGVPLDSQCIRIHNICCNRVWLCQMIMALLEKSR</sequence>
<keyword evidence="5" id="KW-1185">Reference proteome</keyword>
<evidence type="ECO:0000313" key="4">
    <source>
        <dbReference type="EMBL" id="MCD7466881.1"/>
    </source>
</evidence>
<evidence type="ECO:0000256" key="3">
    <source>
        <dbReference type="ARBA" id="ARBA00022900"/>
    </source>
</evidence>
<evidence type="ECO:0000256" key="1">
    <source>
        <dbReference type="ARBA" id="ARBA00008210"/>
    </source>
</evidence>
<dbReference type="EMBL" id="JACEIK010001180">
    <property type="protein sequence ID" value="MCD7466881.1"/>
    <property type="molecule type" value="Genomic_DNA"/>
</dbReference>
<dbReference type="Proteomes" id="UP000823775">
    <property type="component" value="Unassembled WGS sequence"/>
</dbReference>
<dbReference type="PANTHER" id="PTHR33091:SF81">
    <property type="entry name" value="SERINE PROTEASE INHIBITOR, POTATO INHIBITOR I-TYPE FAMILY PROTEIN"/>
    <property type="match status" value="1"/>
</dbReference>
<dbReference type="Gene3D" id="3.30.10.10">
    <property type="entry name" value="Trypsin Inhibitor V, subunit A"/>
    <property type="match status" value="1"/>
</dbReference>
<comment type="caution">
    <text evidence="4">The sequence shown here is derived from an EMBL/GenBank/DDBJ whole genome shotgun (WGS) entry which is preliminary data.</text>
</comment>